<feature type="binding site" evidence="7">
    <location>
        <position position="110"/>
    </location>
    <ligand>
        <name>Zn(2+)</name>
        <dbReference type="ChEBI" id="CHEBI:29105"/>
    </ligand>
</feature>
<keyword evidence="8" id="KW-0648">Protein biosynthesis</keyword>
<dbReference type="HAMAP" id="MF_01428">
    <property type="entry name" value="Glu_Q_tRNA_synth"/>
    <property type="match status" value="1"/>
</dbReference>
<evidence type="ECO:0000256" key="5">
    <source>
        <dbReference type="ARBA" id="ARBA00022840"/>
    </source>
</evidence>
<gene>
    <name evidence="7" type="primary">gluQ</name>
    <name evidence="10" type="ORF">HMPREF9460_04153</name>
</gene>
<organism evidence="10 11">
    <name type="scientific">Flavonifractor plautii 1_3_50AFAA</name>
    <dbReference type="NCBI Taxonomy" id="742738"/>
    <lineage>
        <taxon>Bacteria</taxon>
        <taxon>Bacillati</taxon>
        <taxon>Bacillota</taxon>
        <taxon>Clostridia</taxon>
        <taxon>Eubacteriales</taxon>
        <taxon>Oscillospiraceae</taxon>
        <taxon>Flavonifractor</taxon>
    </lineage>
</organism>
<feature type="binding site" evidence="7">
    <location>
        <position position="134"/>
    </location>
    <ligand>
        <name>Zn(2+)</name>
        <dbReference type="ChEBI" id="CHEBI:29105"/>
    </ligand>
</feature>
<dbReference type="GO" id="GO:0005524">
    <property type="term" value="F:ATP binding"/>
    <property type="evidence" value="ECO:0007669"/>
    <property type="project" value="UniProtKB-KW"/>
</dbReference>
<evidence type="ECO:0000256" key="3">
    <source>
        <dbReference type="ARBA" id="ARBA00022741"/>
    </source>
</evidence>
<dbReference type="eggNOG" id="COG0008">
    <property type="taxonomic scope" value="Bacteria"/>
</dbReference>
<keyword evidence="2 7" id="KW-0479">Metal-binding</keyword>
<keyword evidence="11" id="KW-1185">Reference proteome</keyword>
<dbReference type="Gene3D" id="3.40.50.620">
    <property type="entry name" value="HUPs"/>
    <property type="match status" value="1"/>
</dbReference>
<feature type="short sequence motif" description="'KMSKS' region" evidence="7">
    <location>
        <begin position="250"/>
        <end position="254"/>
    </location>
</feature>
<dbReference type="Pfam" id="PF00749">
    <property type="entry name" value="tRNA-synt_1c"/>
    <property type="match status" value="1"/>
</dbReference>
<evidence type="ECO:0000259" key="9">
    <source>
        <dbReference type="Pfam" id="PF00749"/>
    </source>
</evidence>
<comment type="similarity">
    <text evidence="7">Belongs to the class-I aminoacyl-tRNA synthetase family. GluQ subfamily.</text>
</comment>
<feature type="binding site" evidence="7">
    <location>
        <position position="212"/>
    </location>
    <ligand>
        <name>L-glutamate</name>
        <dbReference type="ChEBI" id="CHEBI:29985"/>
    </ligand>
</feature>
<name>A0A096AY07_FLAPL</name>
<dbReference type="PANTHER" id="PTHR43311">
    <property type="entry name" value="GLUTAMATE--TRNA LIGASE"/>
    <property type="match status" value="1"/>
</dbReference>
<dbReference type="AlphaFoldDB" id="A0A096AY07"/>
<comment type="cofactor">
    <cofactor evidence="7">
        <name>Zn(2+)</name>
        <dbReference type="ChEBI" id="CHEBI:29105"/>
    </cofactor>
    <text evidence="7">Binds 1 zinc ion per subunit.</text>
</comment>
<dbReference type="InterPro" id="IPR001412">
    <property type="entry name" value="aa-tRNA-synth_I_CS"/>
</dbReference>
<sequence>MGGVVRGRFAPSPSGRMHLGNVFSALLAWLSVRRAGGVMVLRMEDLDPDRCRAAYAEQLADDLRWLGLDWDEGYQKGGAHGPYLQSERTARYAAAFRALEERGLVYPCYCTRAERLAASAPHRSDGQVVYSGKCRHLTEEERARLAQTRCPAWRLIVPDQEISFTDGLQGTYRENLLRDCGDFILRRSDGVYAYQLAVVCDDGDMGVTQVVRGRDLLDSTPRQLYLYGLLGLTPPEFYHVPLLLAPDGRRLSKREHDLDMGALRERFTPAELTGRLAFWAGQTDRPELVTPAELAGCFEWKNVPRGDIIVEQL</sequence>
<keyword evidence="3 7" id="KW-0547">Nucleotide-binding</keyword>
<dbReference type="InterPro" id="IPR000924">
    <property type="entry name" value="Glu/Gln-tRNA-synth"/>
</dbReference>
<dbReference type="PANTHER" id="PTHR43311:SF1">
    <property type="entry name" value="GLUTAMYL-Q TRNA(ASP) SYNTHETASE"/>
    <property type="match status" value="1"/>
</dbReference>
<feature type="binding site" evidence="7">
    <location>
        <position position="130"/>
    </location>
    <ligand>
        <name>Zn(2+)</name>
        <dbReference type="ChEBI" id="CHEBI:29105"/>
    </ligand>
</feature>
<dbReference type="GO" id="GO:0006400">
    <property type="term" value="P:tRNA modification"/>
    <property type="evidence" value="ECO:0007669"/>
    <property type="project" value="InterPro"/>
</dbReference>
<evidence type="ECO:0000256" key="7">
    <source>
        <dbReference type="HAMAP-Rule" id="MF_01428"/>
    </source>
</evidence>
<dbReference type="GO" id="GO:0008270">
    <property type="term" value="F:zinc ion binding"/>
    <property type="evidence" value="ECO:0007669"/>
    <property type="project" value="UniProtKB-UniRule"/>
</dbReference>
<feature type="short sequence motif" description="'HIGH' region" evidence="7">
    <location>
        <begin position="11"/>
        <end position="21"/>
    </location>
</feature>
<evidence type="ECO:0000313" key="10">
    <source>
        <dbReference type="EMBL" id="KGF51978.1"/>
    </source>
</evidence>
<dbReference type="InterPro" id="IPR014729">
    <property type="entry name" value="Rossmann-like_a/b/a_fold"/>
</dbReference>
<dbReference type="InterPro" id="IPR022380">
    <property type="entry name" value="Glu-Q_tRNA(Asp)_Synthase"/>
</dbReference>
<feature type="binding site" evidence="7">
    <location>
        <begin position="8"/>
        <end position="12"/>
    </location>
    <ligand>
        <name>L-glutamate</name>
        <dbReference type="ChEBI" id="CHEBI:29985"/>
    </ligand>
</feature>
<accession>A0A096AY07</accession>
<evidence type="ECO:0000256" key="2">
    <source>
        <dbReference type="ARBA" id="ARBA00022723"/>
    </source>
</evidence>
<dbReference type="SUPFAM" id="SSF52374">
    <property type="entry name" value="Nucleotidylyl transferase"/>
    <property type="match status" value="1"/>
</dbReference>
<dbReference type="GO" id="GO:0006424">
    <property type="term" value="P:glutamyl-tRNA aminoacylation"/>
    <property type="evidence" value="ECO:0007669"/>
    <property type="project" value="InterPro"/>
</dbReference>
<dbReference type="NCBIfam" id="NF004314">
    <property type="entry name" value="PRK05710.1-3"/>
    <property type="match status" value="1"/>
</dbReference>
<dbReference type="PRINTS" id="PR00987">
    <property type="entry name" value="TRNASYNTHGLU"/>
</dbReference>
<dbReference type="Proteomes" id="UP000029585">
    <property type="component" value="Unassembled WGS sequence"/>
</dbReference>
<keyword evidence="1 7" id="KW-0436">Ligase</keyword>
<dbReference type="InterPro" id="IPR020058">
    <property type="entry name" value="Glu/Gln-tRNA-synth_Ib_cat-dom"/>
</dbReference>
<dbReference type="EMBL" id="ADLO01000134">
    <property type="protein sequence ID" value="KGF51978.1"/>
    <property type="molecule type" value="Genomic_DNA"/>
</dbReference>
<reference evidence="10 11" key="1">
    <citation type="submission" date="2011-08" db="EMBL/GenBank/DDBJ databases">
        <title>The Genome Sequence of Clostridium orbiscindens 1_3_50AFAA.</title>
        <authorList>
            <consortium name="The Broad Institute Genome Sequencing Platform"/>
            <person name="Earl A."/>
            <person name="Ward D."/>
            <person name="Feldgarden M."/>
            <person name="Gevers D."/>
            <person name="Daigneault M."/>
            <person name="Strauss J."/>
            <person name="Allen-Vercoe E."/>
            <person name="Young S.K."/>
            <person name="Zeng Q."/>
            <person name="Gargeya S."/>
            <person name="Fitzgerald M."/>
            <person name="Haas B."/>
            <person name="Abouelleil A."/>
            <person name="Alvarado L."/>
            <person name="Arachchi H.M."/>
            <person name="Berlin A."/>
            <person name="Brown A."/>
            <person name="Chapman S.B."/>
            <person name="Chen Z."/>
            <person name="Dunbar C."/>
            <person name="Freedman E."/>
            <person name="Gearin G."/>
            <person name="Gellesch M."/>
            <person name="Goldberg J."/>
            <person name="Griggs A."/>
            <person name="Gujja S."/>
            <person name="Heiman D."/>
            <person name="Howarth C."/>
            <person name="Larson L."/>
            <person name="Lui A."/>
            <person name="MacDonald P.J.P."/>
            <person name="Montmayeur A."/>
            <person name="Murphy C."/>
            <person name="Neiman D."/>
            <person name="Pearson M."/>
            <person name="Priest M."/>
            <person name="Roberts A."/>
            <person name="Saif S."/>
            <person name="Shea T."/>
            <person name="Shenoy N."/>
            <person name="Sisk P."/>
            <person name="Stolte C."/>
            <person name="Sykes S."/>
            <person name="Wortman J."/>
            <person name="Nusbaum C."/>
            <person name="Birren B."/>
        </authorList>
    </citation>
    <scope>NUCLEOTIDE SEQUENCE [LARGE SCALE GENOMIC DNA]</scope>
    <source>
        <strain evidence="10 11">1_3_50AFAA</strain>
    </source>
</reference>
<feature type="binding site" evidence="7">
    <location>
        <position position="253"/>
    </location>
    <ligand>
        <name>ATP</name>
        <dbReference type="ChEBI" id="CHEBI:30616"/>
    </ligand>
</feature>
<evidence type="ECO:0000256" key="1">
    <source>
        <dbReference type="ARBA" id="ARBA00022598"/>
    </source>
</evidence>
<dbReference type="PATRIC" id="fig|742738.3.peg.4262"/>
<evidence type="ECO:0000256" key="6">
    <source>
        <dbReference type="ARBA" id="ARBA00023146"/>
    </source>
</evidence>
<dbReference type="HOGENOM" id="CLU_015768_0_0_9"/>
<keyword evidence="4 7" id="KW-0862">Zinc</keyword>
<evidence type="ECO:0000256" key="4">
    <source>
        <dbReference type="ARBA" id="ARBA00022833"/>
    </source>
</evidence>
<dbReference type="RefSeq" id="WP_044943806.1">
    <property type="nucleotide sequence ID" value="NZ_KN174171.1"/>
</dbReference>
<protein>
    <recommendedName>
        <fullName evidence="7">Glutamyl-Q tRNA(Asp) synthetase</fullName>
        <shortName evidence="7">Glu-Q-RSs</shortName>
        <ecNumber evidence="7">6.1.1.-</ecNumber>
    </recommendedName>
</protein>
<dbReference type="InterPro" id="IPR049940">
    <property type="entry name" value="GluQ/Sye"/>
</dbReference>
<dbReference type="EC" id="6.1.1.-" evidence="7"/>
<dbReference type="NCBIfam" id="NF004315">
    <property type="entry name" value="PRK05710.1-4"/>
    <property type="match status" value="1"/>
</dbReference>
<dbReference type="GO" id="GO:0004818">
    <property type="term" value="F:glutamate-tRNA ligase activity"/>
    <property type="evidence" value="ECO:0007669"/>
    <property type="project" value="TreeGrafter"/>
</dbReference>
<evidence type="ECO:0000313" key="11">
    <source>
        <dbReference type="Proteomes" id="UP000029585"/>
    </source>
</evidence>
<dbReference type="GO" id="GO:0005829">
    <property type="term" value="C:cytosol"/>
    <property type="evidence" value="ECO:0007669"/>
    <property type="project" value="TreeGrafter"/>
</dbReference>
<keyword evidence="6 7" id="KW-0030">Aminoacyl-tRNA synthetase</keyword>
<feature type="binding site" evidence="7">
    <location>
        <position position="44"/>
    </location>
    <ligand>
        <name>L-glutamate</name>
        <dbReference type="ChEBI" id="CHEBI:29985"/>
    </ligand>
</feature>
<feature type="domain" description="Glutamyl/glutaminyl-tRNA synthetase class Ib catalytic" evidence="9">
    <location>
        <begin position="5"/>
        <end position="273"/>
    </location>
</feature>
<comment type="caution">
    <text evidence="10">The sequence shown here is derived from an EMBL/GenBank/DDBJ whole genome shotgun (WGS) entry which is preliminary data.</text>
</comment>
<dbReference type="NCBIfam" id="TIGR03838">
    <property type="entry name" value="queuosine_YadB"/>
    <property type="match status" value="1"/>
</dbReference>
<evidence type="ECO:0000256" key="8">
    <source>
        <dbReference type="RuleBase" id="RU363037"/>
    </source>
</evidence>
<proteinExistence type="inferred from homology"/>
<keyword evidence="5 7" id="KW-0067">ATP-binding</keyword>
<feature type="binding site" evidence="7">
    <location>
        <position position="194"/>
    </location>
    <ligand>
        <name>L-glutamate</name>
        <dbReference type="ChEBI" id="CHEBI:29985"/>
    </ligand>
</feature>
<dbReference type="PROSITE" id="PS00178">
    <property type="entry name" value="AA_TRNA_LIGASE_I"/>
    <property type="match status" value="1"/>
</dbReference>
<comment type="function">
    <text evidence="7">Catalyzes the tRNA-independent activation of glutamate in presence of ATP and the subsequent transfer of glutamate onto a tRNA(Asp). Glutamate is transferred on the 2-amino-5-(4,5-dihydroxy-2-cyclopenten-1-yl) moiety of the queuosine in the wobble position of the QUC anticodon.</text>
</comment>
<feature type="binding site" evidence="7">
    <location>
        <position position="108"/>
    </location>
    <ligand>
        <name>Zn(2+)</name>
        <dbReference type="ChEBI" id="CHEBI:29105"/>
    </ligand>
</feature>